<dbReference type="RefSeq" id="WP_003337672.1">
    <property type="nucleotide sequence ID" value="NZ_CP007806.1"/>
</dbReference>
<dbReference type="PANTHER" id="PTHR21666">
    <property type="entry name" value="PEPTIDASE-RELATED"/>
    <property type="match status" value="1"/>
</dbReference>
<evidence type="ECO:0000259" key="2">
    <source>
        <dbReference type="Pfam" id="PF01551"/>
    </source>
</evidence>
<evidence type="ECO:0000256" key="1">
    <source>
        <dbReference type="SAM" id="SignalP"/>
    </source>
</evidence>
<feature type="signal peptide" evidence="1">
    <location>
        <begin position="1"/>
        <end position="25"/>
    </location>
</feature>
<keyword evidence="3" id="KW-0378">Hydrolase</keyword>
<name>A0A075R5L6_BRELA</name>
<dbReference type="Gene3D" id="2.70.70.10">
    <property type="entry name" value="Glucose Permease (Domain IIA)"/>
    <property type="match status" value="1"/>
</dbReference>
<dbReference type="InterPro" id="IPR016047">
    <property type="entry name" value="M23ase_b-sheet_dom"/>
</dbReference>
<dbReference type="Pfam" id="PF01551">
    <property type="entry name" value="Peptidase_M23"/>
    <property type="match status" value="1"/>
</dbReference>
<feature type="domain" description="M23ase beta-sheet core" evidence="2">
    <location>
        <begin position="42"/>
        <end position="144"/>
    </location>
</feature>
<keyword evidence="4" id="KW-1185">Reference proteome</keyword>
<dbReference type="STRING" id="1042163.BRLA_c024210"/>
<sequence>MNLKKQAIALVTILSLVVGVSSAYAKTLPTESKTLSRGYSDKHKALDIIPKSGTKAGDKIMAAYDGKVVQAGFHSSKTKGASYGYLVVIDHTVDKKKIQTWYAHLDKEPLVSTNDKLKEGDQIGVMGTTGDSTGVHLHFEVRSGSGFNHSNERLNPSDYFPEYKVKKSLIGDFEEIEDHGELDLSEGTFYSIEEIREMTPEQREELGIPLE</sequence>
<reference evidence="3 4" key="1">
    <citation type="journal article" date="2011" name="J. Bacteriol.">
        <title>Genome sequence of Brevibacillus laterosporus LMG 15441, a pathogen of invertebrates.</title>
        <authorList>
            <person name="Djukic M."/>
            <person name="Poehlein A."/>
            <person name="Thurmer A."/>
            <person name="Daniel R."/>
        </authorList>
    </citation>
    <scope>NUCLEOTIDE SEQUENCE [LARGE SCALE GENOMIC DNA]</scope>
    <source>
        <strain evidence="3 4">LMG 15441</strain>
    </source>
</reference>
<dbReference type="InterPro" id="IPR050570">
    <property type="entry name" value="Cell_wall_metabolism_enzyme"/>
</dbReference>
<evidence type="ECO:0000313" key="3">
    <source>
        <dbReference type="EMBL" id="AIG26741.1"/>
    </source>
</evidence>
<keyword evidence="1" id="KW-0732">Signal</keyword>
<dbReference type="InterPro" id="IPR011055">
    <property type="entry name" value="Dup_hybrid_motif"/>
</dbReference>
<organism evidence="3 4">
    <name type="scientific">Brevibacillus laterosporus LMG 15441</name>
    <dbReference type="NCBI Taxonomy" id="1042163"/>
    <lineage>
        <taxon>Bacteria</taxon>
        <taxon>Bacillati</taxon>
        <taxon>Bacillota</taxon>
        <taxon>Bacilli</taxon>
        <taxon>Bacillales</taxon>
        <taxon>Paenibacillaceae</taxon>
        <taxon>Brevibacillus</taxon>
    </lineage>
</organism>
<accession>A0A075R5L6</accession>
<protein>
    <submittedName>
        <fullName evidence="3">Murein hydrolase activator NlpD</fullName>
    </submittedName>
</protein>
<dbReference type="PANTHER" id="PTHR21666:SF270">
    <property type="entry name" value="MUREIN HYDROLASE ACTIVATOR ENVC"/>
    <property type="match status" value="1"/>
</dbReference>
<dbReference type="HOGENOM" id="CLU_1302956_0_0_9"/>
<dbReference type="KEGG" id="blr:BRLA_c024210"/>
<dbReference type="GO" id="GO:0004222">
    <property type="term" value="F:metalloendopeptidase activity"/>
    <property type="evidence" value="ECO:0007669"/>
    <property type="project" value="TreeGrafter"/>
</dbReference>
<proteinExistence type="predicted"/>
<dbReference type="EMBL" id="CP007806">
    <property type="protein sequence ID" value="AIG26741.1"/>
    <property type="molecule type" value="Genomic_DNA"/>
</dbReference>
<gene>
    <name evidence="3" type="primary">nlpD_1</name>
    <name evidence="3" type="ORF">BRLA_c024210</name>
</gene>
<evidence type="ECO:0000313" key="4">
    <source>
        <dbReference type="Proteomes" id="UP000005850"/>
    </source>
</evidence>
<dbReference type="eggNOG" id="COG0739">
    <property type="taxonomic scope" value="Bacteria"/>
</dbReference>
<dbReference type="AlphaFoldDB" id="A0A075R5L6"/>
<dbReference type="CDD" id="cd12797">
    <property type="entry name" value="M23_peptidase"/>
    <property type="match status" value="1"/>
</dbReference>
<dbReference type="Proteomes" id="UP000005850">
    <property type="component" value="Chromosome"/>
</dbReference>
<dbReference type="SUPFAM" id="SSF51261">
    <property type="entry name" value="Duplicated hybrid motif"/>
    <property type="match status" value="1"/>
</dbReference>
<feature type="chain" id="PRO_5001709138" evidence="1">
    <location>
        <begin position="26"/>
        <end position="211"/>
    </location>
</feature>